<dbReference type="EnsemblProtists" id="EOD28482">
    <property type="protein sequence ID" value="EOD28482"/>
    <property type="gene ID" value="EMIHUDRAFT_204370"/>
</dbReference>
<dbReference type="GO" id="GO:0005874">
    <property type="term" value="C:microtubule"/>
    <property type="evidence" value="ECO:0007669"/>
    <property type="project" value="InterPro"/>
</dbReference>
<keyword evidence="1" id="KW-0808">Transferase</keyword>
<dbReference type="Pfam" id="PF05301">
    <property type="entry name" value="Acetyltransf_16"/>
    <property type="match status" value="1"/>
</dbReference>
<dbReference type="KEGG" id="ehx:EMIHUDRAFT_204370"/>
<accession>A0A0D3JY97</accession>
<dbReference type="GO" id="GO:0019799">
    <property type="term" value="F:tubulin N-acetyltransferase activity"/>
    <property type="evidence" value="ECO:0007669"/>
    <property type="project" value="InterPro"/>
</dbReference>
<dbReference type="STRING" id="2903.R1D0H8"/>
<dbReference type="RefSeq" id="XP_005780911.1">
    <property type="nucleotide sequence ID" value="XM_005780854.1"/>
</dbReference>
<name>A0A0D3JY97_EMIH1</name>
<evidence type="ECO:0000259" key="3">
    <source>
        <dbReference type="PROSITE" id="PS51730"/>
    </source>
</evidence>
<evidence type="ECO:0000313" key="5">
    <source>
        <dbReference type="Proteomes" id="UP000013827"/>
    </source>
</evidence>
<evidence type="ECO:0000313" key="4">
    <source>
        <dbReference type="EnsemblProtists" id="EOD28482"/>
    </source>
</evidence>
<reference evidence="4" key="2">
    <citation type="submission" date="2024-10" db="UniProtKB">
        <authorList>
            <consortium name="EnsemblProtists"/>
        </authorList>
    </citation>
    <scope>IDENTIFICATION</scope>
</reference>
<dbReference type="PANTHER" id="PTHR12327">
    <property type="entry name" value="ALPHA-TUBULIN N-ACETYLTRANSFERASE 1"/>
    <property type="match status" value="1"/>
</dbReference>
<keyword evidence="2" id="KW-0012">Acyltransferase</keyword>
<evidence type="ECO:0000256" key="1">
    <source>
        <dbReference type="ARBA" id="ARBA00022679"/>
    </source>
</evidence>
<evidence type="ECO:0000256" key="2">
    <source>
        <dbReference type="ARBA" id="ARBA00023315"/>
    </source>
</evidence>
<dbReference type="GeneID" id="17274028"/>
<dbReference type="HOGENOM" id="CLU_1013514_0_0_1"/>
<dbReference type="PROSITE" id="PS51730">
    <property type="entry name" value="GNAT_ATAT"/>
    <property type="match status" value="1"/>
</dbReference>
<protein>
    <recommendedName>
        <fullName evidence="3">N-acetyltransferase domain-containing protein</fullName>
    </recommendedName>
</protein>
<dbReference type="AlphaFoldDB" id="A0A0D3JY97"/>
<proteinExistence type="predicted"/>
<sequence length="275" mass="30091">MQAPLPRSMRPGIVVVTRDTLRALAPADAQLVRKAIDSIGELSAKAQGLSKPITSHAQMLACDNRLYLSVGKDSLRGLLRVGGRQLFVHRKQSSEYVQTSPLCVLDFFVCTALQRGGEGRALFDFMCQREGTCAAALGYDRPSHKFLAFLRKHFDLASFIPQLNHFVVLGCKERGHKSQGPLVHATGKGWVKGHKGQYYDALHRIIFNFAKEVGSPSAVDRTDYGTASGSARGFVQHHSQQLSRAAVCGDAQNINNAARIMRVAHSNKQKAPGLK</sequence>
<feature type="domain" description="N-acetyltransferase" evidence="3">
    <location>
        <begin position="1"/>
        <end position="173"/>
    </location>
</feature>
<dbReference type="Proteomes" id="UP000013827">
    <property type="component" value="Unassembled WGS sequence"/>
</dbReference>
<organism evidence="4 5">
    <name type="scientific">Emiliania huxleyi (strain CCMP1516)</name>
    <dbReference type="NCBI Taxonomy" id="280463"/>
    <lineage>
        <taxon>Eukaryota</taxon>
        <taxon>Haptista</taxon>
        <taxon>Haptophyta</taxon>
        <taxon>Prymnesiophyceae</taxon>
        <taxon>Isochrysidales</taxon>
        <taxon>Noelaerhabdaceae</taxon>
        <taxon>Emiliania</taxon>
    </lineage>
</organism>
<keyword evidence="5" id="KW-1185">Reference proteome</keyword>
<dbReference type="Gene3D" id="3.40.630.30">
    <property type="match status" value="1"/>
</dbReference>
<dbReference type="PANTHER" id="PTHR12327:SF0">
    <property type="entry name" value="ALPHA-TUBULIN N-ACETYLTRANSFERASE 1"/>
    <property type="match status" value="1"/>
</dbReference>
<dbReference type="InterPro" id="IPR038746">
    <property type="entry name" value="Atat"/>
</dbReference>
<reference evidence="5" key="1">
    <citation type="journal article" date="2013" name="Nature">
        <title>Pan genome of the phytoplankton Emiliania underpins its global distribution.</title>
        <authorList>
            <person name="Read B.A."/>
            <person name="Kegel J."/>
            <person name="Klute M.J."/>
            <person name="Kuo A."/>
            <person name="Lefebvre S.C."/>
            <person name="Maumus F."/>
            <person name="Mayer C."/>
            <person name="Miller J."/>
            <person name="Monier A."/>
            <person name="Salamov A."/>
            <person name="Young J."/>
            <person name="Aguilar M."/>
            <person name="Claverie J.M."/>
            <person name="Frickenhaus S."/>
            <person name="Gonzalez K."/>
            <person name="Herman E.K."/>
            <person name="Lin Y.C."/>
            <person name="Napier J."/>
            <person name="Ogata H."/>
            <person name="Sarno A.F."/>
            <person name="Shmutz J."/>
            <person name="Schroeder D."/>
            <person name="de Vargas C."/>
            <person name="Verret F."/>
            <person name="von Dassow P."/>
            <person name="Valentin K."/>
            <person name="Van de Peer Y."/>
            <person name="Wheeler G."/>
            <person name="Dacks J.B."/>
            <person name="Delwiche C.F."/>
            <person name="Dyhrman S.T."/>
            <person name="Glockner G."/>
            <person name="John U."/>
            <person name="Richards T."/>
            <person name="Worden A.Z."/>
            <person name="Zhang X."/>
            <person name="Grigoriev I.V."/>
            <person name="Allen A.E."/>
            <person name="Bidle K."/>
            <person name="Borodovsky M."/>
            <person name="Bowler C."/>
            <person name="Brownlee C."/>
            <person name="Cock J.M."/>
            <person name="Elias M."/>
            <person name="Gladyshev V.N."/>
            <person name="Groth M."/>
            <person name="Guda C."/>
            <person name="Hadaegh A."/>
            <person name="Iglesias-Rodriguez M.D."/>
            <person name="Jenkins J."/>
            <person name="Jones B.M."/>
            <person name="Lawson T."/>
            <person name="Leese F."/>
            <person name="Lindquist E."/>
            <person name="Lobanov A."/>
            <person name="Lomsadze A."/>
            <person name="Malik S.B."/>
            <person name="Marsh M.E."/>
            <person name="Mackinder L."/>
            <person name="Mock T."/>
            <person name="Mueller-Roeber B."/>
            <person name="Pagarete A."/>
            <person name="Parker M."/>
            <person name="Probert I."/>
            <person name="Quesneville H."/>
            <person name="Raines C."/>
            <person name="Rensing S.A."/>
            <person name="Riano-Pachon D.M."/>
            <person name="Richier S."/>
            <person name="Rokitta S."/>
            <person name="Shiraiwa Y."/>
            <person name="Soanes D.M."/>
            <person name="van der Giezen M."/>
            <person name="Wahlund T.M."/>
            <person name="Williams B."/>
            <person name="Wilson W."/>
            <person name="Wolfe G."/>
            <person name="Wurch L.L."/>
        </authorList>
    </citation>
    <scope>NUCLEOTIDE SEQUENCE</scope>
</reference>
<dbReference type="InterPro" id="IPR007965">
    <property type="entry name" value="GNAT_ATAT"/>
</dbReference>
<dbReference type="eggNOG" id="KOG4601">
    <property type="taxonomic scope" value="Eukaryota"/>
</dbReference>
<dbReference type="PaxDb" id="2903-EOD28482"/>